<dbReference type="PROSITE" id="PS00092">
    <property type="entry name" value="N6_MTASE"/>
    <property type="match status" value="1"/>
</dbReference>
<dbReference type="SUPFAM" id="SSF53335">
    <property type="entry name" value="S-adenosyl-L-methionine-dependent methyltransferases"/>
    <property type="match status" value="1"/>
</dbReference>
<dbReference type="Gene3D" id="3.40.50.150">
    <property type="entry name" value="Vaccinia Virus protein VP39"/>
    <property type="match status" value="1"/>
</dbReference>
<proteinExistence type="predicted"/>
<keyword evidence="1 3" id="KW-0489">Methyltransferase</keyword>
<dbReference type="InterPro" id="IPR004398">
    <property type="entry name" value="RNA_MeTrfase_RsmD"/>
</dbReference>
<dbReference type="PANTHER" id="PTHR43542">
    <property type="entry name" value="METHYLTRANSFERASE"/>
    <property type="match status" value="1"/>
</dbReference>
<dbReference type="Proteomes" id="UP001327219">
    <property type="component" value="Chromosome"/>
</dbReference>
<keyword evidence="2" id="KW-0808">Transferase</keyword>
<evidence type="ECO:0000256" key="2">
    <source>
        <dbReference type="ARBA" id="ARBA00022679"/>
    </source>
</evidence>
<sequence length="210" mass="23205">MDTSSIYRILPKLGGINQNEMKIIAGKYKGRNIVSELKGMASKIKPTTSKTREAVFNIIFSSLAKDGREAQSCSFLDVCCGTGAMGIEAMSRGFSPVYFVDNDKNSLAITKNNITSICKDEGYKVINSDASKLIIDNCPLFDFVYIDPPYNHNIIPHLLVHIKQLIHKKSLVIIETAKDIQSLIPNGYAIAFSKHYSNCMILCLSLDSTS</sequence>
<accession>A0ABZ0ULW9</accession>
<dbReference type="GO" id="GO:0008168">
    <property type="term" value="F:methyltransferase activity"/>
    <property type="evidence" value="ECO:0007669"/>
    <property type="project" value="UniProtKB-KW"/>
</dbReference>
<organism evidence="3 4">
    <name type="scientific">Candidatus Bandiella euplotis</name>
    <dbReference type="NCBI Taxonomy" id="1664265"/>
    <lineage>
        <taxon>Bacteria</taxon>
        <taxon>Pseudomonadati</taxon>
        <taxon>Pseudomonadota</taxon>
        <taxon>Alphaproteobacteria</taxon>
        <taxon>Rickettsiales</taxon>
        <taxon>Candidatus Midichloriaceae</taxon>
        <taxon>Candidatus Bandiella</taxon>
    </lineage>
</organism>
<dbReference type="Pfam" id="PF03602">
    <property type="entry name" value="Cons_hypoth95"/>
    <property type="match status" value="1"/>
</dbReference>
<name>A0ABZ0ULW9_9RICK</name>
<dbReference type="PANTHER" id="PTHR43542:SF1">
    <property type="entry name" value="METHYLTRANSFERASE"/>
    <property type="match status" value="1"/>
</dbReference>
<dbReference type="EMBL" id="CP110820">
    <property type="protein sequence ID" value="WPX97131.1"/>
    <property type="molecule type" value="Genomic_DNA"/>
</dbReference>
<protein>
    <submittedName>
        <fullName evidence="3">Ribosomal RNA small subunit methyltransferase D</fullName>
    </submittedName>
</protein>
<evidence type="ECO:0000313" key="3">
    <source>
        <dbReference type="EMBL" id="WPX97131.1"/>
    </source>
</evidence>
<dbReference type="GO" id="GO:0032259">
    <property type="term" value="P:methylation"/>
    <property type="evidence" value="ECO:0007669"/>
    <property type="project" value="UniProtKB-KW"/>
</dbReference>
<dbReference type="PIRSF" id="PIRSF004553">
    <property type="entry name" value="CHP00095"/>
    <property type="match status" value="1"/>
</dbReference>
<keyword evidence="4" id="KW-1185">Reference proteome</keyword>
<dbReference type="InterPro" id="IPR029063">
    <property type="entry name" value="SAM-dependent_MTases_sf"/>
</dbReference>
<dbReference type="CDD" id="cd02440">
    <property type="entry name" value="AdoMet_MTases"/>
    <property type="match status" value="1"/>
</dbReference>
<evidence type="ECO:0000256" key="1">
    <source>
        <dbReference type="ARBA" id="ARBA00022603"/>
    </source>
</evidence>
<gene>
    <name evidence="3" type="ORF">Bandiella_01275</name>
</gene>
<evidence type="ECO:0000313" key="4">
    <source>
        <dbReference type="Proteomes" id="UP001327219"/>
    </source>
</evidence>
<reference evidence="3 4" key="1">
    <citation type="submission" date="2022-11" db="EMBL/GenBank/DDBJ databases">
        <title>Host association and intracellularity evolved multiple times independently in the Rickettsiales.</title>
        <authorList>
            <person name="Castelli M."/>
            <person name="Nardi T."/>
            <person name="Gammuto L."/>
            <person name="Bellinzona G."/>
            <person name="Sabaneyeva E."/>
            <person name="Potekhin A."/>
            <person name="Serra V."/>
            <person name="Petroni G."/>
            <person name="Sassera D."/>
        </authorList>
    </citation>
    <scope>NUCLEOTIDE SEQUENCE [LARGE SCALE GENOMIC DNA]</scope>
    <source>
        <strain evidence="3 4">NDG2</strain>
    </source>
</reference>
<dbReference type="InterPro" id="IPR002052">
    <property type="entry name" value="DNA_methylase_N6_adenine_CS"/>
</dbReference>